<dbReference type="PROSITE" id="PS00018">
    <property type="entry name" value="EF_HAND_1"/>
    <property type="match status" value="2"/>
</dbReference>
<dbReference type="Gene3D" id="1.10.238.10">
    <property type="entry name" value="EF-hand"/>
    <property type="match status" value="1"/>
</dbReference>
<name>A0A1Q9EED0_SYMMI</name>
<dbReference type="PANTHER" id="PTHR11062">
    <property type="entry name" value="EXOSTOSIN HEPARAN SULFATE GLYCOSYLTRANSFERASE -RELATED"/>
    <property type="match status" value="1"/>
</dbReference>
<feature type="transmembrane region" description="Helical" evidence="3">
    <location>
        <begin position="229"/>
        <end position="249"/>
    </location>
</feature>
<dbReference type="AlphaFoldDB" id="A0A1Q9EED0"/>
<evidence type="ECO:0000259" key="4">
    <source>
        <dbReference type="Pfam" id="PF03016"/>
    </source>
</evidence>
<keyword evidence="2" id="KW-0106">Calcium</keyword>
<accession>A0A1Q9EED0</accession>
<gene>
    <name evidence="5" type="primary">ext1c</name>
    <name evidence="5" type="ORF">AK812_SmicGene11015</name>
</gene>
<sequence length="1249" mass="138713">MAMEDFLPVPFEEWVQEPEVIIGLVMAGVAPVAVPALICSEFWFNGGSSDGVHKDTAYYQEVVRTTALLWEGSCVFLLVYGCVQYTTTGAMIGVFFYSVVRSIAMTIVTYARVKKENNGHGVTDEPLEPVSVYTDIEAGTFLKCASVFVLQMLLYVLLLRWIASKSFSEEETTEQELVRYAAGSVVATVQRVMSQGFHSGELKPFWMTYFFSGHGQYRRHYHYPKMRLLMSWIVNDILFTTVFLLLPLVTMGSDNDMEFVKDCTAVLFISQFDSFEADIGEGHYLRAGREDKDEKRGKETVPAELATHTAEAVSDKGTEMEEQTGVNHAKDLSTRVSDSFSVCFALAQTWKLSHPDNCGRGPRSVIGHGLTLVAKRRSSAPLTAWSGKDEMWNRVQAFFPLICITTAIAASPVRFFLYPPHFERDGFLSIWYSQLYEELQLHPWRTTSPEEASIFFLGIDVSCAYLWPVYSAPVPGAANYVTQARWGTLGDARACRESRQARLEAYVRNGWATYWGTAGKQHIVFDQLCYHPLSELVHAHHSVTLAGVGQLKGRPYGYRSGIDISWPEMPVTVEQPPLRGCSCSPRKRLVSFQGAQTRPVRQKLRALHDGDEIVVNVVDVSKSALNTTDARWDISHPIKSEYAALMRESEFALAPAGHSPCSLRLYEIMSFCAIPVILADDKLLPFSEILNWSEMAVILPESAAATVPDVLRALGPEQRCRMRRQAAQAFHSYFANVSANVRGLLEVASLNSKEGWKATSDSQKLASDFREQSSALAWSPFAVEDLRRQRLALQWLPAVSPSMASAADCRISWDDLQAHSASAHSESLTALVTWALASLGVLDMGATGSFRQLRNFGLQDHFLEHMDASGDPVDVFRSSSAALEALVRAAVAARDGDKDGKLNLQEFEVEASKQTDAAPLQFSKLDADNDSALAIRELLVEQLSLDGWVDSLRRGFELADADKDGRLSGLELEREQALPLLHMMEEYPTSTRARVSDVREARRNCAGVRSAQSSTAQLVSELRSCGYIHVQPDWFDQGYVSRLLKDTLAPPHGPFEKSLPFTAPQALLWDLLKAAVAPSTCCDLISLSIQCLSCAVEWNETEFLWSGPNIITPNRYTVLVALQAVTSPVIGFIPEVKNDRFVADERNSFCGGSRNSDAHPSLRTRDGYAARFLAAGTVIVYDWNLVQRPFCIKNTARFLRYDLVAAVPSDRLSGLRVLAGVDPTAISEHQRQTALQQVMLAESVKSDEL</sequence>
<feature type="domain" description="Exostosin GT47" evidence="4">
    <location>
        <begin position="479"/>
        <end position="713"/>
    </location>
</feature>
<dbReference type="InterPro" id="IPR018247">
    <property type="entry name" value="EF_Hand_1_Ca_BS"/>
</dbReference>
<comment type="caution">
    <text evidence="5">The sequence shown here is derived from an EMBL/GenBank/DDBJ whole genome shotgun (WGS) entry which is preliminary data.</text>
</comment>
<keyword evidence="6" id="KW-1185">Reference proteome</keyword>
<feature type="transmembrane region" description="Helical" evidence="3">
    <location>
        <begin position="141"/>
        <end position="163"/>
    </location>
</feature>
<dbReference type="EMBL" id="LSRX01000176">
    <property type="protein sequence ID" value="OLQ05758.1"/>
    <property type="molecule type" value="Genomic_DNA"/>
</dbReference>
<dbReference type="GO" id="GO:0016757">
    <property type="term" value="F:glycosyltransferase activity"/>
    <property type="evidence" value="ECO:0007669"/>
    <property type="project" value="InterPro"/>
</dbReference>
<dbReference type="InterPro" id="IPR004263">
    <property type="entry name" value="Exostosin"/>
</dbReference>
<evidence type="ECO:0000256" key="2">
    <source>
        <dbReference type="ARBA" id="ARBA00022837"/>
    </source>
</evidence>
<proteinExistence type="inferred from homology"/>
<keyword evidence="3" id="KW-1133">Transmembrane helix</keyword>
<feature type="transmembrane region" description="Helical" evidence="3">
    <location>
        <begin position="65"/>
        <end position="86"/>
    </location>
</feature>
<dbReference type="SUPFAM" id="SSF47473">
    <property type="entry name" value="EF-hand"/>
    <property type="match status" value="1"/>
</dbReference>
<organism evidence="5 6">
    <name type="scientific">Symbiodinium microadriaticum</name>
    <name type="common">Dinoflagellate</name>
    <name type="synonym">Zooxanthella microadriatica</name>
    <dbReference type="NCBI Taxonomy" id="2951"/>
    <lineage>
        <taxon>Eukaryota</taxon>
        <taxon>Sar</taxon>
        <taxon>Alveolata</taxon>
        <taxon>Dinophyceae</taxon>
        <taxon>Suessiales</taxon>
        <taxon>Symbiodiniaceae</taxon>
        <taxon>Symbiodinium</taxon>
    </lineage>
</organism>
<evidence type="ECO:0000313" key="6">
    <source>
        <dbReference type="Proteomes" id="UP000186817"/>
    </source>
</evidence>
<dbReference type="InterPro" id="IPR040911">
    <property type="entry name" value="Exostosin_GT47"/>
</dbReference>
<feature type="transmembrane region" description="Helical" evidence="3">
    <location>
        <begin position="20"/>
        <end position="44"/>
    </location>
</feature>
<dbReference type="InterPro" id="IPR011992">
    <property type="entry name" value="EF-hand-dom_pair"/>
</dbReference>
<keyword evidence="3" id="KW-0812">Transmembrane</keyword>
<dbReference type="OrthoDB" id="413326at2759"/>
<evidence type="ECO:0000256" key="3">
    <source>
        <dbReference type="SAM" id="Phobius"/>
    </source>
</evidence>
<dbReference type="PANTHER" id="PTHR11062:SF391">
    <property type="entry name" value="PIN DOMAIN-CONTAINING PROTEIN"/>
    <property type="match status" value="1"/>
</dbReference>
<keyword evidence="3" id="KW-0472">Membrane</keyword>
<evidence type="ECO:0000256" key="1">
    <source>
        <dbReference type="ARBA" id="ARBA00010271"/>
    </source>
</evidence>
<reference evidence="5 6" key="1">
    <citation type="submission" date="2016-02" db="EMBL/GenBank/DDBJ databases">
        <title>Genome analysis of coral dinoflagellate symbionts highlights evolutionary adaptations to a symbiotic lifestyle.</title>
        <authorList>
            <person name="Aranda M."/>
            <person name="Li Y."/>
            <person name="Liew Y.J."/>
            <person name="Baumgarten S."/>
            <person name="Simakov O."/>
            <person name="Wilson M."/>
            <person name="Piel J."/>
            <person name="Ashoor H."/>
            <person name="Bougouffa S."/>
            <person name="Bajic V.B."/>
            <person name="Ryu T."/>
            <person name="Ravasi T."/>
            <person name="Bayer T."/>
            <person name="Micklem G."/>
            <person name="Kim H."/>
            <person name="Bhak J."/>
            <person name="Lajeunesse T.C."/>
            <person name="Voolstra C.R."/>
        </authorList>
    </citation>
    <scope>NUCLEOTIDE SEQUENCE [LARGE SCALE GENOMIC DNA]</scope>
    <source>
        <strain evidence="5 6">CCMP2467</strain>
    </source>
</reference>
<dbReference type="Proteomes" id="UP000186817">
    <property type="component" value="Unassembled WGS sequence"/>
</dbReference>
<evidence type="ECO:0000313" key="5">
    <source>
        <dbReference type="EMBL" id="OLQ05758.1"/>
    </source>
</evidence>
<dbReference type="Pfam" id="PF03016">
    <property type="entry name" value="Exostosin_GT47"/>
    <property type="match status" value="1"/>
</dbReference>
<protein>
    <submittedName>
        <fullName evidence="5">Exostosin-1c</fullName>
    </submittedName>
</protein>
<comment type="similarity">
    <text evidence="1">Belongs to the glycosyltransferase 47 family.</text>
</comment>